<comment type="caution">
    <text evidence="10">The sequence shown here is derived from an EMBL/GenBank/DDBJ whole genome shotgun (WGS) entry which is preliminary data.</text>
</comment>
<dbReference type="GO" id="GO:0005886">
    <property type="term" value="C:plasma membrane"/>
    <property type="evidence" value="ECO:0007669"/>
    <property type="project" value="UniProtKB-SubCell"/>
</dbReference>
<dbReference type="PANTHER" id="PTHR22911">
    <property type="entry name" value="ACYL-MALONYL CONDENSING ENZYME-RELATED"/>
    <property type="match status" value="1"/>
</dbReference>
<dbReference type="InterPro" id="IPR000620">
    <property type="entry name" value="EamA_dom"/>
</dbReference>
<proteinExistence type="inferred from homology"/>
<evidence type="ECO:0000259" key="9">
    <source>
        <dbReference type="Pfam" id="PF00892"/>
    </source>
</evidence>
<dbReference type="PANTHER" id="PTHR22911:SF137">
    <property type="entry name" value="SOLUTE CARRIER FAMILY 35 MEMBER G2-RELATED"/>
    <property type="match status" value="1"/>
</dbReference>
<organism evidence="10 11">
    <name type="scientific">Motilibacter peucedani</name>
    <dbReference type="NCBI Taxonomy" id="598650"/>
    <lineage>
        <taxon>Bacteria</taxon>
        <taxon>Bacillati</taxon>
        <taxon>Actinomycetota</taxon>
        <taxon>Actinomycetes</taxon>
        <taxon>Motilibacterales</taxon>
        <taxon>Motilibacteraceae</taxon>
        <taxon>Motilibacter</taxon>
    </lineage>
</organism>
<evidence type="ECO:0000313" key="10">
    <source>
        <dbReference type="EMBL" id="RKS69225.1"/>
    </source>
</evidence>
<evidence type="ECO:0000256" key="1">
    <source>
        <dbReference type="ARBA" id="ARBA00004651"/>
    </source>
</evidence>
<keyword evidence="6 8" id="KW-1133">Transmembrane helix</keyword>
<dbReference type="SUPFAM" id="SSF103481">
    <property type="entry name" value="Multidrug resistance efflux transporter EmrE"/>
    <property type="match status" value="2"/>
</dbReference>
<comment type="subcellular location">
    <subcellularLocation>
        <location evidence="1">Cell membrane</location>
        <topology evidence="1">Multi-pass membrane protein</topology>
    </subcellularLocation>
</comment>
<dbReference type="AlphaFoldDB" id="A0A420XLB4"/>
<dbReference type="InterPro" id="IPR004626">
    <property type="entry name" value="RarD"/>
</dbReference>
<evidence type="ECO:0000256" key="6">
    <source>
        <dbReference type="ARBA" id="ARBA00022989"/>
    </source>
</evidence>
<evidence type="ECO:0000313" key="11">
    <source>
        <dbReference type="Proteomes" id="UP000281955"/>
    </source>
</evidence>
<keyword evidence="5 8" id="KW-0812">Transmembrane</keyword>
<dbReference type="NCBIfam" id="TIGR00688">
    <property type="entry name" value="rarD"/>
    <property type="match status" value="1"/>
</dbReference>
<dbReference type="EMBL" id="RBWV01000015">
    <property type="protein sequence ID" value="RKS69225.1"/>
    <property type="molecule type" value="Genomic_DNA"/>
</dbReference>
<evidence type="ECO:0000256" key="4">
    <source>
        <dbReference type="ARBA" id="ARBA00022475"/>
    </source>
</evidence>
<feature type="transmembrane region" description="Helical" evidence="8">
    <location>
        <begin position="56"/>
        <end position="74"/>
    </location>
</feature>
<evidence type="ECO:0000256" key="3">
    <source>
        <dbReference type="ARBA" id="ARBA00022448"/>
    </source>
</evidence>
<name>A0A420XLB4_9ACTN</name>
<dbReference type="Pfam" id="PF00892">
    <property type="entry name" value="EamA"/>
    <property type="match status" value="1"/>
</dbReference>
<reference evidence="10 11" key="1">
    <citation type="submission" date="2018-10" db="EMBL/GenBank/DDBJ databases">
        <title>Genomic Encyclopedia of Archaeal and Bacterial Type Strains, Phase II (KMG-II): from individual species to whole genera.</title>
        <authorList>
            <person name="Goeker M."/>
        </authorList>
    </citation>
    <scope>NUCLEOTIDE SEQUENCE [LARGE SCALE GENOMIC DNA]</scope>
    <source>
        <strain evidence="10 11">RP-AC37</strain>
    </source>
</reference>
<feature type="transmembrane region" description="Helical" evidence="8">
    <location>
        <begin position="194"/>
        <end position="215"/>
    </location>
</feature>
<feature type="transmembrane region" description="Helical" evidence="8">
    <location>
        <begin position="80"/>
        <end position="102"/>
    </location>
</feature>
<feature type="domain" description="EamA" evidence="9">
    <location>
        <begin position="3"/>
        <end position="125"/>
    </location>
</feature>
<evidence type="ECO:0000256" key="8">
    <source>
        <dbReference type="SAM" id="Phobius"/>
    </source>
</evidence>
<feature type="transmembrane region" description="Helical" evidence="8">
    <location>
        <begin position="114"/>
        <end position="140"/>
    </location>
</feature>
<protein>
    <submittedName>
        <fullName evidence="10">Chloramphenicol-sensitive protein RarD</fullName>
    </submittedName>
</protein>
<feature type="transmembrane region" description="Helical" evidence="8">
    <location>
        <begin position="28"/>
        <end position="44"/>
    </location>
</feature>
<dbReference type="InterPro" id="IPR037185">
    <property type="entry name" value="EmrE-like"/>
</dbReference>
<sequence>MLWGAFPLYFPLLEPAGALEILAHRVFWTAVTCLAVLLVMRRPLPWRGLSRRQAGVLAAAAVANGTNWGVYIAAVNTGHVVEAALGYFINPLVSVLLGVVVLHERLRRAQAAAVAVAGAGVLVLTAAYGSVPWIALVLGLSFGTYGLLKKQAAVEPLPGLAVESLVLAPLAVALLAGIELTGRGSLSAGAEHDVLLATTGLVTAAPLLLFGMAALRVPLSVMGLLQYVTPTLQLGIGVLVRHEPMTRTRWAGFGLVWASLAVFASDQVRAYRARRAGAPLPERGEGLLVADRDG</sequence>
<evidence type="ECO:0000256" key="7">
    <source>
        <dbReference type="ARBA" id="ARBA00023136"/>
    </source>
</evidence>
<accession>A0A420XLB4</accession>
<dbReference type="InParanoid" id="A0A420XLB4"/>
<evidence type="ECO:0000256" key="5">
    <source>
        <dbReference type="ARBA" id="ARBA00022692"/>
    </source>
</evidence>
<keyword evidence="4" id="KW-1003">Cell membrane</keyword>
<keyword evidence="11" id="KW-1185">Reference proteome</keyword>
<feature type="transmembrane region" description="Helical" evidence="8">
    <location>
        <begin position="160"/>
        <end position="182"/>
    </location>
</feature>
<keyword evidence="7 8" id="KW-0472">Membrane</keyword>
<comment type="similarity">
    <text evidence="2">Belongs to the EamA transporter family.</text>
</comment>
<dbReference type="Proteomes" id="UP000281955">
    <property type="component" value="Unassembled WGS sequence"/>
</dbReference>
<evidence type="ECO:0000256" key="2">
    <source>
        <dbReference type="ARBA" id="ARBA00007362"/>
    </source>
</evidence>
<keyword evidence="3" id="KW-0813">Transport</keyword>
<gene>
    <name evidence="10" type="ORF">CLV35_3399</name>
</gene>